<gene>
    <name evidence="2" type="ORF">POCTA_138.1.T0250159</name>
</gene>
<reference evidence="2" key="1">
    <citation type="submission" date="2021-01" db="EMBL/GenBank/DDBJ databases">
        <authorList>
            <consortium name="Genoscope - CEA"/>
            <person name="William W."/>
        </authorList>
    </citation>
    <scope>NUCLEOTIDE SEQUENCE</scope>
</reference>
<dbReference type="OMA" id="GPKFDPI"/>
<sequence>MMLFQQCHEYHQQNQILAQQIEGFKDENDDLTRECQHLEGQSEQQIKYINCVKQLNLKTEETLEKLQVYQEELKQLLHRGKQDQGPKFDPIEFIKSVTTAQKQIDISNKEQDEIEQNVSFTQEINQNPQNQQTEIQQKQGFSFKYSYLAAITASLVLGVIIKKKLL</sequence>
<dbReference type="EMBL" id="CAJJDP010000025">
    <property type="protein sequence ID" value="CAD8151564.1"/>
    <property type="molecule type" value="Genomic_DNA"/>
</dbReference>
<evidence type="ECO:0000313" key="3">
    <source>
        <dbReference type="Proteomes" id="UP000683925"/>
    </source>
</evidence>
<proteinExistence type="predicted"/>
<organism evidence="2 3">
    <name type="scientific">Paramecium octaurelia</name>
    <dbReference type="NCBI Taxonomy" id="43137"/>
    <lineage>
        <taxon>Eukaryota</taxon>
        <taxon>Sar</taxon>
        <taxon>Alveolata</taxon>
        <taxon>Ciliophora</taxon>
        <taxon>Intramacronucleata</taxon>
        <taxon>Oligohymenophorea</taxon>
        <taxon>Peniculida</taxon>
        <taxon>Parameciidae</taxon>
        <taxon>Paramecium</taxon>
    </lineage>
</organism>
<accession>A0A8S1TIV8</accession>
<name>A0A8S1TIV8_PAROT</name>
<feature type="coiled-coil region" evidence="1">
    <location>
        <begin position="14"/>
        <end position="117"/>
    </location>
</feature>
<dbReference type="Proteomes" id="UP000683925">
    <property type="component" value="Unassembled WGS sequence"/>
</dbReference>
<evidence type="ECO:0000256" key="1">
    <source>
        <dbReference type="SAM" id="Coils"/>
    </source>
</evidence>
<keyword evidence="3" id="KW-1185">Reference proteome</keyword>
<dbReference type="AlphaFoldDB" id="A0A8S1TIV8"/>
<protein>
    <submittedName>
        <fullName evidence="2">Uncharacterized protein</fullName>
    </submittedName>
</protein>
<evidence type="ECO:0000313" key="2">
    <source>
        <dbReference type="EMBL" id="CAD8151564.1"/>
    </source>
</evidence>
<dbReference type="OrthoDB" id="315828at2759"/>
<keyword evidence="1" id="KW-0175">Coiled coil</keyword>
<comment type="caution">
    <text evidence="2">The sequence shown here is derived from an EMBL/GenBank/DDBJ whole genome shotgun (WGS) entry which is preliminary data.</text>
</comment>